<accession>A0ABQ4Q060</accession>
<dbReference type="Proteomes" id="UP000887222">
    <property type="component" value="Unassembled WGS sequence"/>
</dbReference>
<organism evidence="1 2">
    <name type="scientific">Noviherbaspirillum aridicola</name>
    <dbReference type="NCBI Taxonomy" id="2849687"/>
    <lineage>
        <taxon>Bacteria</taxon>
        <taxon>Pseudomonadati</taxon>
        <taxon>Pseudomonadota</taxon>
        <taxon>Betaproteobacteria</taxon>
        <taxon>Burkholderiales</taxon>
        <taxon>Oxalobacteraceae</taxon>
        <taxon>Noviherbaspirillum</taxon>
    </lineage>
</organism>
<gene>
    <name evidence="1" type="ORF">NCCP691_05180</name>
</gene>
<evidence type="ECO:0000313" key="1">
    <source>
        <dbReference type="EMBL" id="GIZ50504.1"/>
    </source>
</evidence>
<protein>
    <submittedName>
        <fullName evidence="1">Uncharacterized protein</fullName>
    </submittedName>
</protein>
<keyword evidence="2" id="KW-1185">Reference proteome</keyword>
<reference evidence="1 2" key="1">
    <citation type="journal article" date="2022" name="Int. J. Syst. Evol. Microbiol.">
        <title>Noviherbaspirillum aridicola sp. nov., isolated from an arid soil in Pakistan.</title>
        <authorList>
            <person name="Khan I.U."/>
            <person name="Saqib M."/>
            <person name="Amin A."/>
            <person name="Hussain F."/>
            <person name="Li L."/>
            <person name="Liu Y.H."/>
            <person name="Fang B.Z."/>
            <person name="Ahmed I."/>
            <person name="Li W.J."/>
        </authorList>
    </citation>
    <scope>NUCLEOTIDE SEQUENCE [LARGE SCALE GENOMIC DNA]</scope>
    <source>
        <strain evidence="1 2">NCCP-691</strain>
    </source>
</reference>
<dbReference type="EMBL" id="BPMK01000002">
    <property type="protein sequence ID" value="GIZ50504.1"/>
    <property type="molecule type" value="Genomic_DNA"/>
</dbReference>
<proteinExistence type="predicted"/>
<sequence length="80" mass="8610">MANTLSTRTIAEHLSTLARLLEAEAARADALGLQSVRDLAREAREVRALCDLLWEADSDLPVVRRDDARGKVVPIGAAAS</sequence>
<evidence type="ECO:0000313" key="2">
    <source>
        <dbReference type="Proteomes" id="UP000887222"/>
    </source>
</evidence>
<comment type="caution">
    <text evidence="1">The sequence shown here is derived from an EMBL/GenBank/DDBJ whole genome shotgun (WGS) entry which is preliminary data.</text>
</comment>
<name>A0ABQ4Q060_9BURK</name>